<proteinExistence type="predicted"/>
<evidence type="ECO:0000313" key="1">
    <source>
        <dbReference type="EMBL" id="QHT37623.1"/>
    </source>
</evidence>
<accession>A0A6C0FAI4</accession>
<name>A0A6C0FAI4_9ZZZZ</name>
<organism evidence="1">
    <name type="scientific">viral metagenome</name>
    <dbReference type="NCBI Taxonomy" id="1070528"/>
    <lineage>
        <taxon>unclassified sequences</taxon>
        <taxon>metagenomes</taxon>
        <taxon>organismal metagenomes</taxon>
    </lineage>
</organism>
<sequence>MVRGPIFWESLVKKIFKKEEKVFRGFFCYPYIETDG</sequence>
<reference evidence="1" key="1">
    <citation type="journal article" date="2020" name="Nature">
        <title>Giant virus diversity and host interactions through global metagenomics.</title>
        <authorList>
            <person name="Schulz F."/>
            <person name="Roux S."/>
            <person name="Paez-Espino D."/>
            <person name="Jungbluth S."/>
            <person name="Walsh D.A."/>
            <person name="Denef V.J."/>
            <person name="McMahon K.D."/>
            <person name="Konstantinidis K.T."/>
            <person name="Eloe-Fadrosh E.A."/>
            <person name="Kyrpides N.C."/>
            <person name="Woyke T."/>
        </authorList>
    </citation>
    <scope>NUCLEOTIDE SEQUENCE</scope>
    <source>
        <strain evidence="1">GVMAG-S-ERX555997-44</strain>
    </source>
</reference>
<dbReference type="EMBL" id="MN738801">
    <property type="protein sequence ID" value="QHT37623.1"/>
    <property type="molecule type" value="Genomic_DNA"/>
</dbReference>
<dbReference type="AlphaFoldDB" id="A0A6C0FAI4"/>
<protein>
    <submittedName>
        <fullName evidence="1">Uncharacterized protein</fullName>
    </submittedName>
</protein>